<proteinExistence type="predicted"/>
<organism evidence="1">
    <name type="scientific">Salix viminalis</name>
    <name type="common">Common osier</name>
    <name type="synonym">Basket willow</name>
    <dbReference type="NCBI Taxonomy" id="40686"/>
    <lineage>
        <taxon>Eukaryota</taxon>
        <taxon>Viridiplantae</taxon>
        <taxon>Streptophyta</taxon>
        <taxon>Embryophyta</taxon>
        <taxon>Tracheophyta</taxon>
        <taxon>Spermatophyta</taxon>
        <taxon>Magnoliopsida</taxon>
        <taxon>eudicotyledons</taxon>
        <taxon>Gunneridae</taxon>
        <taxon>Pentapetalae</taxon>
        <taxon>rosids</taxon>
        <taxon>fabids</taxon>
        <taxon>Malpighiales</taxon>
        <taxon>Salicaceae</taxon>
        <taxon>Saliceae</taxon>
        <taxon>Salix</taxon>
    </lineage>
</organism>
<evidence type="ECO:0000313" key="1">
    <source>
        <dbReference type="EMBL" id="VFU56240.1"/>
    </source>
</evidence>
<accession>A0A6N2MT00</accession>
<reference evidence="1" key="1">
    <citation type="submission" date="2019-03" db="EMBL/GenBank/DDBJ databases">
        <authorList>
            <person name="Mank J."/>
            <person name="Almeida P."/>
        </authorList>
    </citation>
    <scope>NUCLEOTIDE SEQUENCE</scope>
    <source>
        <strain evidence="1">78183</strain>
    </source>
</reference>
<dbReference type="EMBL" id="CAADRP010001918">
    <property type="protein sequence ID" value="VFU56240.1"/>
    <property type="molecule type" value="Genomic_DNA"/>
</dbReference>
<sequence>MFFYKTLPTHFTRLKYRSKAISIKSHLLLYFCNLRKTREDIDTVISRSSSISYRSRHLSLSDIHSESFLSFSSVQVYWSWKLFISST</sequence>
<protein>
    <submittedName>
        <fullName evidence="1">Uncharacterized protein</fullName>
    </submittedName>
</protein>
<dbReference type="AlphaFoldDB" id="A0A6N2MT00"/>
<name>A0A6N2MT00_SALVM</name>
<gene>
    <name evidence="1" type="ORF">SVIM_LOCUS402895</name>
</gene>